<name>Q4N3T4_THEPA</name>
<proteinExistence type="predicted"/>
<dbReference type="RefSeq" id="XP_765472.1">
    <property type="nucleotide sequence ID" value="XM_760379.1"/>
</dbReference>
<dbReference type="VEuPathDB" id="PiroplasmaDB:TpMuguga_02g00904"/>
<organism evidence="1 2">
    <name type="scientific">Theileria parva</name>
    <name type="common">East coast fever infection agent</name>
    <dbReference type="NCBI Taxonomy" id="5875"/>
    <lineage>
        <taxon>Eukaryota</taxon>
        <taxon>Sar</taxon>
        <taxon>Alveolata</taxon>
        <taxon>Apicomplexa</taxon>
        <taxon>Aconoidasida</taxon>
        <taxon>Piroplasmida</taxon>
        <taxon>Theileriidae</taxon>
        <taxon>Theileria</taxon>
    </lineage>
</organism>
<evidence type="ECO:0000313" key="2">
    <source>
        <dbReference type="Proteomes" id="UP000001949"/>
    </source>
</evidence>
<protein>
    <submittedName>
        <fullName evidence="1">Uncharacterized protein</fullName>
    </submittedName>
</protein>
<comment type="caution">
    <text evidence="1">The sequence shown here is derived from an EMBL/GenBank/DDBJ whole genome shotgun (WGS) entry which is preliminary data.</text>
</comment>
<dbReference type="KEGG" id="tpv:TP02_0904"/>
<dbReference type="AlphaFoldDB" id="Q4N3T4"/>
<dbReference type="GeneID" id="3502131"/>
<gene>
    <name evidence="1" type="ordered locus">TP02_0904</name>
</gene>
<keyword evidence="2" id="KW-1185">Reference proteome</keyword>
<sequence>MHVVHSNGSSGVLGKIDVKFNGCLTCFLARESRIFFFRNLWLVYIELKKVDNFKCQQVWSMMAQKKSETKY</sequence>
<accession>Q4N3T4</accession>
<evidence type="ECO:0000313" key="1">
    <source>
        <dbReference type="EMBL" id="EAN33189.1"/>
    </source>
</evidence>
<dbReference type="EMBL" id="AAGK01000002">
    <property type="protein sequence ID" value="EAN33189.1"/>
    <property type="molecule type" value="Genomic_DNA"/>
</dbReference>
<dbReference type="Proteomes" id="UP000001949">
    <property type="component" value="Unassembled WGS sequence"/>
</dbReference>
<reference evidence="1 2" key="1">
    <citation type="journal article" date="2005" name="Science">
        <title>Genome sequence of Theileria parva, a bovine pathogen that transforms lymphocytes.</title>
        <authorList>
            <person name="Gardner M.J."/>
            <person name="Bishop R."/>
            <person name="Shah T."/>
            <person name="de Villiers E.P."/>
            <person name="Carlton J.M."/>
            <person name="Hall N."/>
            <person name="Ren Q."/>
            <person name="Paulsen I.T."/>
            <person name="Pain A."/>
            <person name="Berriman M."/>
            <person name="Wilson R.J.M."/>
            <person name="Sato S."/>
            <person name="Ralph S.A."/>
            <person name="Mann D.J."/>
            <person name="Xiong Z."/>
            <person name="Shallom S.J."/>
            <person name="Weidman J."/>
            <person name="Jiang L."/>
            <person name="Lynn J."/>
            <person name="Weaver B."/>
            <person name="Shoaibi A."/>
            <person name="Domingo A.R."/>
            <person name="Wasawo D."/>
            <person name="Crabtree J."/>
            <person name="Wortman J.R."/>
            <person name="Haas B."/>
            <person name="Angiuoli S.V."/>
            <person name="Creasy T.H."/>
            <person name="Lu C."/>
            <person name="Suh B."/>
            <person name="Silva J.C."/>
            <person name="Utterback T.R."/>
            <person name="Feldblyum T.V."/>
            <person name="Pertea M."/>
            <person name="Allen J."/>
            <person name="Nierman W.C."/>
            <person name="Taracha E.L.N."/>
            <person name="Salzberg S.L."/>
            <person name="White O.R."/>
            <person name="Fitzhugh H.A."/>
            <person name="Morzaria S."/>
            <person name="Venter J.C."/>
            <person name="Fraser C.M."/>
            <person name="Nene V."/>
        </authorList>
    </citation>
    <scope>NUCLEOTIDE SEQUENCE [LARGE SCALE GENOMIC DNA]</scope>
    <source>
        <strain evidence="1 2">Muguga</strain>
    </source>
</reference>
<dbReference type="InParanoid" id="Q4N3T4"/>